<accession>A0A813VPJ4</accession>
<name>A0A813VPJ4_9BILA</name>
<reference evidence="1" key="1">
    <citation type="submission" date="2021-02" db="EMBL/GenBank/DDBJ databases">
        <authorList>
            <person name="Nowell W R."/>
        </authorList>
    </citation>
    <scope>NUCLEOTIDE SEQUENCE</scope>
    <source>
        <strain evidence="1">Ploen Becks lab</strain>
    </source>
</reference>
<dbReference type="EMBL" id="CAJNOC010001207">
    <property type="protein sequence ID" value="CAF0844652.1"/>
    <property type="molecule type" value="Genomic_DNA"/>
</dbReference>
<evidence type="ECO:0000313" key="1">
    <source>
        <dbReference type="EMBL" id="CAF0844652.1"/>
    </source>
</evidence>
<evidence type="ECO:0000313" key="2">
    <source>
        <dbReference type="Proteomes" id="UP000663879"/>
    </source>
</evidence>
<comment type="caution">
    <text evidence="1">The sequence shown here is derived from an EMBL/GenBank/DDBJ whole genome shotgun (WGS) entry which is preliminary data.</text>
</comment>
<protein>
    <submittedName>
        <fullName evidence="1">Uncharacterized protein</fullName>
    </submittedName>
</protein>
<organism evidence="1 2">
    <name type="scientific">Brachionus calyciflorus</name>
    <dbReference type="NCBI Taxonomy" id="104777"/>
    <lineage>
        <taxon>Eukaryota</taxon>
        <taxon>Metazoa</taxon>
        <taxon>Spiralia</taxon>
        <taxon>Gnathifera</taxon>
        <taxon>Rotifera</taxon>
        <taxon>Eurotatoria</taxon>
        <taxon>Monogononta</taxon>
        <taxon>Pseudotrocha</taxon>
        <taxon>Ploima</taxon>
        <taxon>Brachionidae</taxon>
        <taxon>Brachionus</taxon>
    </lineage>
</organism>
<gene>
    <name evidence="1" type="ORF">OXX778_LOCUS8636</name>
</gene>
<keyword evidence="2" id="KW-1185">Reference proteome</keyword>
<sequence>MSKLELWLSSNDADLHDECLLSKNSRIDWNVSEKIRMNKHINFVLVILNIWRIKRGQLTAKHLSIENVQINQADVK</sequence>
<proteinExistence type="predicted"/>
<dbReference type="Proteomes" id="UP000663879">
    <property type="component" value="Unassembled WGS sequence"/>
</dbReference>
<dbReference type="AlphaFoldDB" id="A0A813VPJ4"/>